<keyword evidence="7" id="KW-1185">Reference proteome</keyword>
<keyword evidence="2" id="KW-0813">Transport</keyword>
<dbReference type="CDD" id="cd14748">
    <property type="entry name" value="PBP2_UgpB"/>
    <property type="match status" value="1"/>
</dbReference>
<sequence>MKKVWGISASMVGTIAVVASVAGCGSTQNDTNASGTGNPSTTTASTGSSSQPVTITFWYGVGDTLSTDIQQMVSEFNKTHPNIKVVATYQGSYSGGGEEQQKLLAAIKAGDPPDIAQIEVHAMPLFASSGQLADLSPLMQQSSVDKPSNFLDGMLVSTQFNGDYYGVPFNRSVPVFYYNKTLFQKAGISNPPATWDELVADAKKLTSGSGSNKVYGFEPLVDWWPWEYAVMSGGGSILSSDNSKATFDTAAATDILSKEQELVKGGYSNVETGPQYWDLMTQDFIHGKAAMDIDSIGSAGEVSSGIGNKFDWGTAILPKDKTLAVPPGGGDVAIMNGISDAKKQAAWQFIQWWTSPKQAAQWSMLTGYLPVQKAAVQESDYQAFLKKNPQFNTALAELKYQKASPASPQYLSVLQTVQQGLQGIFDEGNSVTDTMKQMAQQADSELNG</sequence>
<dbReference type="Gene3D" id="3.40.190.10">
    <property type="entry name" value="Periplasmic binding protein-like II"/>
    <property type="match status" value="2"/>
</dbReference>
<evidence type="ECO:0000256" key="5">
    <source>
        <dbReference type="SAM" id="SignalP"/>
    </source>
</evidence>
<comment type="similarity">
    <text evidence="1">Belongs to the bacterial solute-binding protein 1 family.</text>
</comment>
<feature type="region of interest" description="Disordered" evidence="4">
    <location>
        <begin position="27"/>
        <end position="50"/>
    </location>
</feature>
<evidence type="ECO:0000256" key="2">
    <source>
        <dbReference type="ARBA" id="ARBA00022448"/>
    </source>
</evidence>
<dbReference type="PANTHER" id="PTHR43649">
    <property type="entry name" value="ARABINOSE-BINDING PROTEIN-RELATED"/>
    <property type="match status" value="1"/>
</dbReference>
<accession>A0A9E6ZHD2</accession>
<reference evidence="7" key="1">
    <citation type="journal article" date="2022" name="G3 (Bethesda)">
        <title>Unveiling the complete genome sequence of Alicyclobacillus acidoterrestris DSM 3922T, a taint-producing strain.</title>
        <authorList>
            <person name="Leonardo I.C."/>
            <person name="Barreto Crespo M.T."/>
            <person name="Gaspar F.B."/>
        </authorList>
    </citation>
    <scope>NUCLEOTIDE SEQUENCE [LARGE SCALE GENOMIC DNA]</scope>
    <source>
        <strain evidence="7">DSM 3922</strain>
    </source>
</reference>
<evidence type="ECO:0000256" key="1">
    <source>
        <dbReference type="ARBA" id="ARBA00008520"/>
    </source>
</evidence>
<dbReference type="PROSITE" id="PS01037">
    <property type="entry name" value="SBP_BACTERIAL_1"/>
    <property type="match status" value="1"/>
</dbReference>
<dbReference type="eggNOG" id="COG1653">
    <property type="taxonomic scope" value="Bacteria"/>
</dbReference>
<dbReference type="GO" id="GO:0055085">
    <property type="term" value="P:transmembrane transport"/>
    <property type="evidence" value="ECO:0007669"/>
    <property type="project" value="InterPro"/>
</dbReference>
<dbReference type="EMBL" id="CP080467">
    <property type="protein sequence ID" value="UNO48883.1"/>
    <property type="molecule type" value="Genomic_DNA"/>
</dbReference>
<dbReference type="AlphaFoldDB" id="T0BRN7"/>
<gene>
    <name evidence="6" type="ORF">K1I37_20055</name>
</gene>
<organism evidence="6 7">
    <name type="scientific">Alicyclobacillus acidoterrestris (strain ATCC 49025 / DSM 3922 / CIP 106132 / NCIMB 13137 / GD3B)</name>
    <dbReference type="NCBI Taxonomy" id="1356854"/>
    <lineage>
        <taxon>Bacteria</taxon>
        <taxon>Bacillati</taxon>
        <taxon>Bacillota</taxon>
        <taxon>Bacilli</taxon>
        <taxon>Bacillales</taxon>
        <taxon>Alicyclobacillaceae</taxon>
        <taxon>Alicyclobacillus</taxon>
    </lineage>
</organism>
<name>T0BRN7_ALIAG</name>
<dbReference type="KEGG" id="aaco:K1I37_20055"/>
<evidence type="ECO:0000313" key="6">
    <source>
        <dbReference type="EMBL" id="UNO48883.1"/>
    </source>
</evidence>
<proteinExistence type="inferred from homology"/>
<accession>T0BRN7</accession>
<dbReference type="InterPro" id="IPR006061">
    <property type="entry name" value="SBP_1_CS"/>
</dbReference>
<feature type="signal peptide" evidence="5">
    <location>
        <begin position="1"/>
        <end position="19"/>
    </location>
</feature>
<dbReference type="OrthoDB" id="9795467at2"/>
<dbReference type="PROSITE" id="PS51257">
    <property type="entry name" value="PROKAR_LIPOPROTEIN"/>
    <property type="match status" value="1"/>
</dbReference>
<evidence type="ECO:0000256" key="3">
    <source>
        <dbReference type="ARBA" id="ARBA00022729"/>
    </source>
</evidence>
<evidence type="ECO:0000256" key="4">
    <source>
        <dbReference type="SAM" id="MobiDB-lite"/>
    </source>
</evidence>
<dbReference type="STRING" id="1356854.N007_12930"/>
<protein>
    <submittedName>
        <fullName evidence="6">ABC transporter substrate-binding protein</fullName>
    </submittedName>
</protein>
<dbReference type="Proteomes" id="UP000829401">
    <property type="component" value="Chromosome"/>
</dbReference>
<dbReference type="RefSeq" id="WP_021297642.1">
    <property type="nucleotide sequence ID" value="NZ_AURB01000157.1"/>
</dbReference>
<feature type="chain" id="PRO_5044216184" evidence="5">
    <location>
        <begin position="20"/>
        <end position="448"/>
    </location>
</feature>
<evidence type="ECO:0000313" key="7">
    <source>
        <dbReference type="Proteomes" id="UP000829401"/>
    </source>
</evidence>
<dbReference type="InterPro" id="IPR006059">
    <property type="entry name" value="SBP"/>
</dbReference>
<feature type="compositionally biased region" description="Low complexity" evidence="4">
    <location>
        <begin position="31"/>
        <end position="50"/>
    </location>
</feature>
<dbReference type="PANTHER" id="PTHR43649:SF12">
    <property type="entry name" value="DIACETYLCHITOBIOSE BINDING PROTEIN DASA"/>
    <property type="match status" value="1"/>
</dbReference>
<keyword evidence="3 5" id="KW-0732">Signal</keyword>
<dbReference type="SUPFAM" id="SSF53850">
    <property type="entry name" value="Periplasmic binding protein-like II"/>
    <property type="match status" value="1"/>
</dbReference>
<dbReference type="Pfam" id="PF01547">
    <property type="entry name" value="SBP_bac_1"/>
    <property type="match status" value="1"/>
</dbReference>
<dbReference type="InterPro" id="IPR050490">
    <property type="entry name" value="Bact_solute-bd_prot1"/>
</dbReference>